<comment type="caution">
    <text evidence="1">The sequence shown here is derived from an EMBL/GenBank/DDBJ whole genome shotgun (WGS) entry which is preliminary data.</text>
</comment>
<dbReference type="Proteomes" id="UP000218238">
    <property type="component" value="Unassembled WGS sequence"/>
</dbReference>
<sequence>MKKSNNLLTKNEIELLGTSLNEIEQKLLKQAHPEGLKRIWFQGDEPYFDIFFDVKNDEIIWFQFTLRGKSLSWNSKLRKFQTGLTNELQLDDVSFYAATKTIENDEKLDVDFINLVKSILQIRSEDKIFVQALLLFD</sequence>
<evidence type="ECO:0000313" key="2">
    <source>
        <dbReference type="Proteomes" id="UP000218238"/>
    </source>
</evidence>
<gene>
    <name evidence="1" type="ORF">CK510_22900</name>
</gene>
<evidence type="ECO:0000313" key="1">
    <source>
        <dbReference type="EMBL" id="PAX51790.1"/>
    </source>
</evidence>
<dbReference type="RefSeq" id="WP_095723884.1">
    <property type="nucleotide sequence ID" value="NZ_NTFS01000334.1"/>
</dbReference>
<dbReference type="EMBL" id="NTFS01000334">
    <property type="protein sequence ID" value="PAX51790.1"/>
    <property type="molecule type" value="Genomic_DNA"/>
</dbReference>
<reference evidence="1 2" key="1">
    <citation type="submission" date="2017-08" db="EMBL/GenBank/DDBJ databases">
        <title>Draft genome sequence of filamentous cyanobacterium Calothrix elsteri CCALA 953.</title>
        <authorList>
            <person name="Gagunashvili A.N."/>
            <person name="Elster J."/>
            <person name="Andresson O.S."/>
        </authorList>
    </citation>
    <scope>NUCLEOTIDE SEQUENCE [LARGE SCALE GENOMIC DNA]</scope>
    <source>
        <strain evidence="1 2">CCALA 953</strain>
    </source>
</reference>
<organism evidence="1 2">
    <name type="scientific">Brunnivagina elsteri CCALA 953</name>
    <dbReference type="NCBI Taxonomy" id="987040"/>
    <lineage>
        <taxon>Bacteria</taxon>
        <taxon>Bacillati</taxon>
        <taxon>Cyanobacteriota</taxon>
        <taxon>Cyanophyceae</taxon>
        <taxon>Nostocales</taxon>
        <taxon>Calotrichaceae</taxon>
        <taxon>Brunnivagina</taxon>
    </lineage>
</organism>
<accession>A0A2A2TDG2</accession>
<dbReference type="AlphaFoldDB" id="A0A2A2TDG2"/>
<keyword evidence="2" id="KW-1185">Reference proteome</keyword>
<name>A0A2A2TDG2_9CYAN</name>
<dbReference type="OrthoDB" id="460820at2"/>
<proteinExistence type="predicted"/>
<protein>
    <submittedName>
        <fullName evidence="1">Uncharacterized protein</fullName>
    </submittedName>
</protein>